<dbReference type="Proteomes" id="UP000789525">
    <property type="component" value="Unassembled WGS sequence"/>
</dbReference>
<accession>A0ACA9LW88</accession>
<comment type="caution">
    <text evidence="1">The sequence shown here is derived from an EMBL/GenBank/DDBJ whole genome shotgun (WGS) entry which is preliminary data.</text>
</comment>
<feature type="non-terminal residue" evidence="1">
    <location>
        <position position="49"/>
    </location>
</feature>
<gene>
    <name evidence="1" type="ORF">ACOLOM_LOCUS4998</name>
</gene>
<reference evidence="1" key="1">
    <citation type="submission" date="2021-06" db="EMBL/GenBank/DDBJ databases">
        <authorList>
            <person name="Kallberg Y."/>
            <person name="Tangrot J."/>
            <person name="Rosling A."/>
        </authorList>
    </citation>
    <scope>NUCLEOTIDE SEQUENCE</scope>
    <source>
        <strain evidence="1">CL356</strain>
    </source>
</reference>
<dbReference type="EMBL" id="CAJVPT010008723">
    <property type="protein sequence ID" value="CAG8554755.1"/>
    <property type="molecule type" value="Genomic_DNA"/>
</dbReference>
<name>A0ACA9LW88_9GLOM</name>
<keyword evidence="2" id="KW-1185">Reference proteome</keyword>
<proteinExistence type="predicted"/>
<sequence length="49" mass="5239">MSKKVPDSQAAELHPKPSLIPMTSHNTLDAFGSFQVVRAKEGFPPATSS</sequence>
<evidence type="ECO:0000313" key="2">
    <source>
        <dbReference type="Proteomes" id="UP000789525"/>
    </source>
</evidence>
<evidence type="ECO:0000313" key="1">
    <source>
        <dbReference type="EMBL" id="CAG8554755.1"/>
    </source>
</evidence>
<protein>
    <submittedName>
        <fullName evidence="1">7823_t:CDS:1</fullName>
    </submittedName>
</protein>
<organism evidence="1 2">
    <name type="scientific">Acaulospora colombiana</name>
    <dbReference type="NCBI Taxonomy" id="27376"/>
    <lineage>
        <taxon>Eukaryota</taxon>
        <taxon>Fungi</taxon>
        <taxon>Fungi incertae sedis</taxon>
        <taxon>Mucoromycota</taxon>
        <taxon>Glomeromycotina</taxon>
        <taxon>Glomeromycetes</taxon>
        <taxon>Diversisporales</taxon>
        <taxon>Acaulosporaceae</taxon>
        <taxon>Acaulospora</taxon>
    </lineage>
</organism>